<reference evidence="3 4" key="1">
    <citation type="submission" date="2014-01" db="EMBL/GenBank/DDBJ databases">
        <title>Isolation of Serratia multitudinisentens RB-25 from Ex-Landfill site.</title>
        <authorList>
            <person name="Robson E.H.J."/>
        </authorList>
    </citation>
    <scope>NUCLEOTIDE SEQUENCE [LARGE SCALE GENOMIC DNA]</scope>
    <source>
        <strain evidence="3 4">RB-25</strain>
    </source>
</reference>
<dbReference type="RefSeq" id="WP_024912157.1">
    <property type="nucleotide sequence ID" value="NZ_CP007044.2"/>
</dbReference>
<dbReference type="OrthoDB" id="6475078at2"/>
<dbReference type="PATRIC" id="fig|1441930.4.peg.3240"/>
<dbReference type="Proteomes" id="UP000019030">
    <property type="component" value="Chromosome"/>
</dbReference>
<gene>
    <name evidence="3" type="ORF">Z042_16440</name>
</gene>
<dbReference type="SMART" id="SM00421">
    <property type="entry name" value="HTH_LUXR"/>
    <property type="match status" value="1"/>
</dbReference>
<dbReference type="GO" id="GO:0003677">
    <property type="term" value="F:DNA binding"/>
    <property type="evidence" value="ECO:0007669"/>
    <property type="project" value="UniProtKB-KW"/>
</dbReference>
<dbReference type="PROSITE" id="PS50043">
    <property type="entry name" value="HTH_LUXR_2"/>
    <property type="match status" value="1"/>
</dbReference>
<dbReference type="STRING" id="1441930.Z042_16440"/>
<dbReference type="PRINTS" id="PR00038">
    <property type="entry name" value="HTHLUXR"/>
</dbReference>
<organism evidence="3 4">
    <name type="scientific">Chania multitudinisentens RB-25</name>
    <dbReference type="NCBI Taxonomy" id="1441930"/>
    <lineage>
        <taxon>Bacteria</taxon>
        <taxon>Pseudomonadati</taxon>
        <taxon>Pseudomonadota</taxon>
        <taxon>Gammaproteobacteria</taxon>
        <taxon>Enterobacterales</taxon>
        <taxon>Yersiniaceae</taxon>
        <taxon>Chania</taxon>
    </lineage>
</organism>
<evidence type="ECO:0000259" key="2">
    <source>
        <dbReference type="PROSITE" id="PS50043"/>
    </source>
</evidence>
<dbReference type="InterPro" id="IPR036388">
    <property type="entry name" value="WH-like_DNA-bd_sf"/>
</dbReference>
<accession>W0LGB3</accession>
<name>W0LGB3_9GAMM</name>
<dbReference type="Gene3D" id="1.10.10.10">
    <property type="entry name" value="Winged helix-like DNA-binding domain superfamily/Winged helix DNA-binding domain"/>
    <property type="match status" value="1"/>
</dbReference>
<dbReference type="Pfam" id="PF00196">
    <property type="entry name" value="GerE"/>
    <property type="match status" value="1"/>
</dbReference>
<keyword evidence="4" id="KW-1185">Reference proteome</keyword>
<reference evidence="3 4" key="2">
    <citation type="submission" date="2015-03" db="EMBL/GenBank/DDBJ databases">
        <authorList>
            <person name="Chan K.-G."/>
        </authorList>
    </citation>
    <scope>NUCLEOTIDE SEQUENCE [LARGE SCALE GENOMIC DNA]</scope>
    <source>
        <strain evidence="3 4">RB-25</strain>
    </source>
</reference>
<dbReference type="AlphaFoldDB" id="W0LGB3"/>
<dbReference type="InterPro" id="IPR016032">
    <property type="entry name" value="Sig_transdc_resp-reg_C-effctor"/>
</dbReference>
<dbReference type="SUPFAM" id="SSF46894">
    <property type="entry name" value="C-terminal effector domain of the bipartite response regulators"/>
    <property type="match status" value="1"/>
</dbReference>
<dbReference type="EMBL" id="CP007044">
    <property type="protein sequence ID" value="AHG22873.1"/>
    <property type="molecule type" value="Genomic_DNA"/>
</dbReference>
<dbReference type="GO" id="GO:0006355">
    <property type="term" value="P:regulation of DNA-templated transcription"/>
    <property type="evidence" value="ECO:0007669"/>
    <property type="project" value="InterPro"/>
</dbReference>
<evidence type="ECO:0000256" key="1">
    <source>
        <dbReference type="ARBA" id="ARBA00023125"/>
    </source>
</evidence>
<dbReference type="HOGENOM" id="CLU_106723_0_0_6"/>
<feature type="domain" description="HTH luxR-type" evidence="2">
    <location>
        <begin position="141"/>
        <end position="206"/>
    </location>
</feature>
<evidence type="ECO:0000313" key="3">
    <source>
        <dbReference type="EMBL" id="AHG22873.1"/>
    </source>
</evidence>
<dbReference type="CDD" id="cd06170">
    <property type="entry name" value="LuxR_C_like"/>
    <property type="match status" value="1"/>
</dbReference>
<dbReference type="KEGG" id="sfo:Z042_16440"/>
<evidence type="ECO:0000313" key="4">
    <source>
        <dbReference type="Proteomes" id="UP000019030"/>
    </source>
</evidence>
<proteinExistence type="predicted"/>
<sequence length="226" mass="26052">MNKKHIVIQHPCFFSRLGLEELLSKQLPDNNSAIFTHFNHLDEYHRHLPGQIQVDIVVLNILNGNYTQGELLSRVIQLLRLHQPHCQIILLMNAKSMMLLGSYMHELQNVQMILEPEGTLGTIEAQLTGIFNRPVESNENLTLKVPQLSQRELSVLRLLLKGKTITYIACQLKLNYKTISNYKRSAQMKLGITSMQPLLLNGYDREVMNRWLYDNTRHSDSVTAVH</sequence>
<dbReference type="InterPro" id="IPR000792">
    <property type="entry name" value="Tscrpt_reg_LuxR_C"/>
</dbReference>
<keyword evidence="1" id="KW-0238">DNA-binding</keyword>
<protein>
    <recommendedName>
        <fullName evidence="2">HTH luxR-type domain-containing protein</fullName>
    </recommendedName>
</protein>